<dbReference type="Pfam" id="PF12697">
    <property type="entry name" value="Abhydrolase_6"/>
    <property type="match status" value="1"/>
</dbReference>
<organism evidence="2 3">
    <name type="scientific">Dichotomicrobium thermohalophilum</name>
    <dbReference type="NCBI Taxonomy" id="933063"/>
    <lineage>
        <taxon>Bacteria</taxon>
        <taxon>Pseudomonadati</taxon>
        <taxon>Pseudomonadota</taxon>
        <taxon>Alphaproteobacteria</taxon>
        <taxon>Hyphomicrobiales</taxon>
        <taxon>Hyphomicrobiaceae</taxon>
        <taxon>Dichotomicrobium</taxon>
    </lineage>
</organism>
<sequence length="316" mass="33922">MATMALVGGLSGCGSGLADLSTATEAAAPTQTFMEVGDPPVRLAVNDVGEGRPVVLIHGLGTNSYTWHEVAPALAEQYRVVTIDLKGFGASEKPLEGPYTVRAQADLVQEVIDRKGLRDATLVGHSYGGGVSLLLALDDAKAPRQRISRLVLLDSIAYPQDTPLFFDLLQVPVIGDLSMSVIPADVQIEQALRLAYEQEHAITEEAIARYSAPLATAGGKHAVVETIRHIVPEDIETIARQYPNVTAPTLIVWCDRDRVVPIEMGRRLAANMPNAAMRIVRGCGHAPQEEKPAETLEVIKAHLRGAYDAQLGVQTN</sequence>
<dbReference type="PANTHER" id="PTHR46438">
    <property type="entry name" value="ALPHA/BETA-HYDROLASES SUPERFAMILY PROTEIN"/>
    <property type="match status" value="1"/>
</dbReference>
<dbReference type="EMBL" id="QXDF01000002">
    <property type="protein sequence ID" value="RIA47740.1"/>
    <property type="molecule type" value="Genomic_DNA"/>
</dbReference>
<proteinExistence type="predicted"/>
<dbReference type="Gene3D" id="3.40.50.1820">
    <property type="entry name" value="alpha/beta hydrolase"/>
    <property type="match status" value="1"/>
</dbReference>
<reference evidence="2 3" key="1">
    <citation type="submission" date="2018-08" db="EMBL/GenBank/DDBJ databases">
        <title>Genomic Encyclopedia of Archaeal and Bacterial Type Strains, Phase II (KMG-II): from individual species to whole genera.</title>
        <authorList>
            <person name="Goeker M."/>
        </authorList>
    </citation>
    <scope>NUCLEOTIDE SEQUENCE [LARGE SCALE GENOMIC DNA]</scope>
    <source>
        <strain evidence="2 3">DSM 5002</strain>
    </source>
</reference>
<keyword evidence="3" id="KW-1185">Reference proteome</keyword>
<dbReference type="Proteomes" id="UP000266273">
    <property type="component" value="Unassembled WGS sequence"/>
</dbReference>
<dbReference type="SUPFAM" id="SSF53474">
    <property type="entry name" value="alpha/beta-Hydrolases"/>
    <property type="match status" value="1"/>
</dbReference>
<dbReference type="InterPro" id="IPR029058">
    <property type="entry name" value="AB_hydrolase_fold"/>
</dbReference>
<dbReference type="PANTHER" id="PTHR46438:SF11">
    <property type="entry name" value="LIPASE-RELATED"/>
    <property type="match status" value="1"/>
</dbReference>
<protein>
    <submittedName>
        <fullName evidence="2">Pimeloyl-ACP methyl ester carboxylesterase</fullName>
    </submittedName>
</protein>
<dbReference type="PRINTS" id="PR00111">
    <property type="entry name" value="ABHYDROLASE"/>
</dbReference>
<dbReference type="AlphaFoldDB" id="A0A397PE18"/>
<gene>
    <name evidence="2" type="ORF">BXY53_2307</name>
</gene>
<evidence type="ECO:0000313" key="3">
    <source>
        <dbReference type="Proteomes" id="UP000266273"/>
    </source>
</evidence>
<dbReference type="InterPro" id="IPR000073">
    <property type="entry name" value="AB_hydrolase_1"/>
</dbReference>
<feature type="domain" description="AB hydrolase-1" evidence="1">
    <location>
        <begin position="54"/>
        <end position="297"/>
    </location>
</feature>
<accession>A0A397PE18</accession>
<evidence type="ECO:0000259" key="1">
    <source>
        <dbReference type="Pfam" id="PF12697"/>
    </source>
</evidence>
<name>A0A397PE18_9HYPH</name>
<comment type="caution">
    <text evidence="2">The sequence shown here is derived from an EMBL/GenBank/DDBJ whole genome shotgun (WGS) entry which is preliminary data.</text>
</comment>
<evidence type="ECO:0000313" key="2">
    <source>
        <dbReference type="EMBL" id="RIA47740.1"/>
    </source>
</evidence>